<evidence type="ECO:0000313" key="1">
    <source>
        <dbReference type="EMBL" id="CAG4990383.1"/>
    </source>
</evidence>
<protein>
    <submittedName>
        <fullName evidence="1">(apollo) hypothetical protein</fullName>
    </submittedName>
</protein>
<sequence>KKGHYPNHKVIGELNPILAECLKDERVLTNNESKSVPLSAWESLKLEKITT</sequence>
<gene>
    <name evidence="1" type="ORF">PAPOLLO_LOCUS11950</name>
</gene>
<dbReference type="AlphaFoldDB" id="A0A8S3X1F0"/>
<dbReference type="EMBL" id="CAJQZP010000870">
    <property type="protein sequence ID" value="CAG4990383.1"/>
    <property type="molecule type" value="Genomic_DNA"/>
</dbReference>
<proteinExistence type="predicted"/>
<comment type="caution">
    <text evidence="1">The sequence shown here is derived from an EMBL/GenBank/DDBJ whole genome shotgun (WGS) entry which is preliminary data.</text>
</comment>
<evidence type="ECO:0000313" key="2">
    <source>
        <dbReference type="Proteomes" id="UP000691718"/>
    </source>
</evidence>
<dbReference type="Proteomes" id="UP000691718">
    <property type="component" value="Unassembled WGS sequence"/>
</dbReference>
<name>A0A8S3X1F0_PARAO</name>
<keyword evidence="2" id="KW-1185">Reference proteome</keyword>
<organism evidence="1 2">
    <name type="scientific">Parnassius apollo</name>
    <name type="common">Apollo butterfly</name>
    <name type="synonym">Papilio apollo</name>
    <dbReference type="NCBI Taxonomy" id="110799"/>
    <lineage>
        <taxon>Eukaryota</taxon>
        <taxon>Metazoa</taxon>
        <taxon>Ecdysozoa</taxon>
        <taxon>Arthropoda</taxon>
        <taxon>Hexapoda</taxon>
        <taxon>Insecta</taxon>
        <taxon>Pterygota</taxon>
        <taxon>Neoptera</taxon>
        <taxon>Endopterygota</taxon>
        <taxon>Lepidoptera</taxon>
        <taxon>Glossata</taxon>
        <taxon>Ditrysia</taxon>
        <taxon>Papilionoidea</taxon>
        <taxon>Papilionidae</taxon>
        <taxon>Parnassiinae</taxon>
        <taxon>Parnassini</taxon>
        <taxon>Parnassius</taxon>
        <taxon>Parnassius</taxon>
    </lineage>
</organism>
<reference evidence="1" key="1">
    <citation type="submission" date="2021-04" db="EMBL/GenBank/DDBJ databases">
        <authorList>
            <person name="Tunstrom K."/>
        </authorList>
    </citation>
    <scope>NUCLEOTIDE SEQUENCE</scope>
</reference>
<accession>A0A8S3X1F0</accession>
<feature type="non-terminal residue" evidence="1">
    <location>
        <position position="1"/>
    </location>
</feature>